<dbReference type="Pfam" id="PF06114">
    <property type="entry name" value="Peptidase_M78"/>
    <property type="match status" value="1"/>
</dbReference>
<feature type="domain" description="IrrE N-terminal-like" evidence="1">
    <location>
        <begin position="62"/>
        <end position="156"/>
    </location>
</feature>
<name>A0A2M9Q9Y9_9BACI</name>
<dbReference type="Proteomes" id="UP000232101">
    <property type="component" value="Unassembled WGS sequence"/>
</dbReference>
<dbReference type="AlphaFoldDB" id="A0A2M9Q9Y9"/>
<evidence type="ECO:0000259" key="1">
    <source>
        <dbReference type="Pfam" id="PF06114"/>
    </source>
</evidence>
<dbReference type="InterPro" id="IPR052345">
    <property type="entry name" value="Rad_response_metalloprotease"/>
</dbReference>
<reference evidence="2 3" key="1">
    <citation type="submission" date="2017-11" db="EMBL/GenBank/DDBJ databases">
        <title>Bacterial isolate from king chilli rhizosphere.</title>
        <authorList>
            <person name="Takhelmayum P."/>
            <person name="Sarangthem I."/>
        </authorList>
    </citation>
    <scope>NUCLEOTIDE SEQUENCE [LARGE SCALE GENOMIC DNA]</scope>
    <source>
        <strain evidence="3">t26</strain>
    </source>
</reference>
<dbReference type="InterPro" id="IPR010359">
    <property type="entry name" value="IrrE_HExxH"/>
</dbReference>
<dbReference type="EMBL" id="PHQY01000322">
    <property type="protein sequence ID" value="PJO44893.1"/>
    <property type="molecule type" value="Genomic_DNA"/>
</dbReference>
<dbReference type="RefSeq" id="WP_100542182.1">
    <property type="nucleotide sequence ID" value="NZ_PHQY01000322.1"/>
</dbReference>
<protein>
    <recommendedName>
        <fullName evidence="1">IrrE N-terminal-like domain-containing protein</fullName>
    </recommendedName>
</protein>
<gene>
    <name evidence="2" type="ORF">CWD94_04190</name>
</gene>
<proteinExistence type="predicted"/>
<comment type="caution">
    <text evidence="2">The sequence shown here is derived from an EMBL/GenBank/DDBJ whole genome shotgun (WGS) entry which is preliminary data.</text>
</comment>
<sequence length="247" mass="28473">MLDRKEQAEALAEAFATSFLNDKYGHDLFIGGQIEHILADYANVIYQYIEDEEFFGVAVTHENGEQFIALNTYHPLRTRYFTASHELWHLTKYKDLDSEIFDHERAADRFAAAIMLPKALVEALWNKFKAQNDAESSIIHLSDLAQVPYLTMVRRVKELGLKIPVSLSNRTEHEWIDRRIELGFPYSNFDEPVKETRFNAYEGVVKQNVEHVGLDNLTAANKLAKFAPKQAEQYQKSLYPGVNDEET</sequence>
<dbReference type="PANTHER" id="PTHR43236">
    <property type="entry name" value="ANTITOXIN HIGA1"/>
    <property type="match status" value="1"/>
</dbReference>
<dbReference type="PANTHER" id="PTHR43236:SF1">
    <property type="entry name" value="BLL7220 PROTEIN"/>
    <property type="match status" value="1"/>
</dbReference>
<organism evidence="2 3">
    <name type="scientific">Lysinibacillus xylanilyticus</name>
    <dbReference type="NCBI Taxonomy" id="582475"/>
    <lineage>
        <taxon>Bacteria</taxon>
        <taxon>Bacillati</taxon>
        <taxon>Bacillota</taxon>
        <taxon>Bacilli</taxon>
        <taxon>Bacillales</taxon>
        <taxon>Bacillaceae</taxon>
        <taxon>Lysinibacillus</taxon>
    </lineage>
</organism>
<evidence type="ECO:0000313" key="3">
    <source>
        <dbReference type="Proteomes" id="UP000232101"/>
    </source>
</evidence>
<accession>A0A2M9Q9Y9</accession>
<evidence type="ECO:0000313" key="2">
    <source>
        <dbReference type="EMBL" id="PJO44893.1"/>
    </source>
</evidence>
<dbReference type="Gene3D" id="1.10.10.2910">
    <property type="match status" value="1"/>
</dbReference>